<dbReference type="Pfam" id="PF01035">
    <property type="entry name" value="DNA_binding_1"/>
    <property type="match status" value="1"/>
</dbReference>
<evidence type="ECO:0000313" key="3">
    <source>
        <dbReference type="EMBL" id="MCP8897864.1"/>
    </source>
</evidence>
<evidence type="ECO:0000259" key="2">
    <source>
        <dbReference type="Pfam" id="PF01035"/>
    </source>
</evidence>
<dbReference type="InterPro" id="IPR036388">
    <property type="entry name" value="WH-like_DNA-bd_sf"/>
</dbReference>
<dbReference type="EMBL" id="JAMFTH010000001">
    <property type="protein sequence ID" value="MCP8897864.1"/>
    <property type="molecule type" value="Genomic_DNA"/>
</dbReference>
<gene>
    <name evidence="3" type="ORF">M6D89_00975</name>
</gene>
<dbReference type="GO" id="GO:0003824">
    <property type="term" value="F:catalytic activity"/>
    <property type="evidence" value="ECO:0007669"/>
    <property type="project" value="InterPro"/>
</dbReference>
<reference evidence="3" key="1">
    <citation type="submission" date="2022-05" db="EMBL/GenBank/DDBJ databases">
        <authorList>
            <person name="Sun H.-N."/>
        </authorList>
    </citation>
    <scope>NUCLEOTIDE SEQUENCE</scope>
    <source>
        <strain evidence="3">HB14</strain>
    </source>
</reference>
<evidence type="ECO:0000256" key="1">
    <source>
        <dbReference type="ARBA" id="ARBA00022763"/>
    </source>
</evidence>
<protein>
    <submittedName>
        <fullName evidence="3">MGMT family protein</fullName>
    </submittedName>
</protein>
<proteinExistence type="predicted"/>
<accession>A0A9X2HVN5</accession>
<dbReference type="PANTHER" id="PTHR42942:SF1">
    <property type="entry name" value="ALKYLTRANSFERASE-LIKE PROTEIN 1"/>
    <property type="match status" value="1"/>
</dbReference>
<keyword evidence="1" id="KW-0227">DNA damage</keyword>
<dbReference type="PANTHER" id="PTHR42942">
    <property type="entry name" value="6-O-METHYLGUANINE DNA METHYLTRANSFERASE"/>
    <property type="match status" value="1"/>
</dbReference>
<dbReference type="Proteomes" id="UP001139319">
    <property type="component" value="Unassembled WGS sequence"/>
</dbReference>
<name>A0A9X2HVN5_9GAMM</name>
<dbReference type="GO" id="GO:0006281">
    <property type="term" value="P:DNA repair"/>
    <property type="evidence" value="ECO:0007669"/>
    <property type="project" value="InterPro"/>
</dbReference>
<feature type="domain" description="Methylated-DNA-[protein]-cysteine S-methyltransferase DNA binding" evidence="2">
    <location>
        <begin position="6"/>
        <end position="86"/>
    </location>
</feature>
<dbReference type="InterPro" id="IPR014048">
    <property type="entry name" value="MethylDNA_cys_MeTrfase_DNA-bd"/>
</dbReference>
<dbReference type="RefSeq" id="WP_253966161.1">
    <property type="nucleotide sequence ID" value="NZ_JAMFTH010000001.1"/>
</dbReference>
<dbReference type="SUPFAM" id="SSF46767">
    <property type="entry name" value="Methylated DNA-protein cysteine methyltransferase, C-terminal domain"/>
    <property type="match status" value="1"/>
</dbReference>
<dbReference type="Gene3D" id="1.10.10.10">
    <property type="entry name" value="Winged helix-like DNA-binding domain superfamily/Winged helix DNA-binding domain"/>
    <property type="match status" value="1"/>
</dbReference>
<dbReference type="InterPro" id="IPR036217">
    <property type="entry name" value="MethylDNA_cys_MeTrfase_DNAb"/>
</dbReference>
<reference evidence="3" key="2">
    <citation type="submission" date="2023-01" db="EMBL/GenBank/DDBJ databases">
        <title>Gilvimarinus xylanilyticus HB14 isolated from Caulerpa lentillifera aquaculture base in Hainan, China.</title>
        <authorList>
            <person name="Zhang Y.-J."/>
        </authorList>
    </citation>
    <scope>NUCLEOTIDE SEQUENCE</scope>
    <source>
        <strain evidence="3">HB14</strain>
    </source>
</reference>
<dbReference type="AlphaFoldDB" id="A0A9X2HVN5"/>
<evidence type="ECO:0000313" key="4">
    <source>
        <dbReference type="Proteomes" id="UP001139319"/>
    </source>
</evidence>
<comment type="caution">
    <text evidence="3">The sequence shown here is derived from an EMBL/GenBank/DDBJ whole genome shotgun (WGS) entry which is preliminary data.</text>
</comment>
<dbReference type="CDD" id="cd06445">
    <property type="entry name" value="ATase"/>
    <property type="match status" value="1"/>
</dbReference>
<keyword evidence="4" id="KW-1185">Reference proteome</keyword>
<sequence>MPENESQQALYTALAMIPPGRVITYGHLARLAGKPGAARWVGRELKLLPSNTRLPWHRVINAAGRISLPSDSSGAEQCERLKAEGVEVRAQRVDLKTYLYDPAR</sequence>
<dbReference type="InterPro" id="IPR052520">
    <property type="entry name" value="ATL_DNA_repair"/>
</dbReference>
<organism evidence="3 4">
    <name type="scientific">Gilvimarinus xylanilyticus</name>
    <dbReference type="NCBI Taxonomy" id="2944139"/>
    <lineage>
        <taxon>Bacteria</taxon>
        <taxon>Pseudomonadati</taxon>
        <taxon>Pseudomonadota</taxon>
        <taxon>Gammaproteobacteria</taxon>
        <taxon>Cellvibrionales</taxon>
        <taxon>Cellvibrionaceae</taxon>
        <taxon>Gilvimarinus</taxon>
    </lineage>
</organism>